<dbReference type="OrthoDB" id="1930945at2"/>
<reference evidence="1 2" key="1">
    <citation type="journal article" date="2013" name="Genome Announc.">
        <title>Draft Genome Sequence of the Hydrogen- and Ethanol-Producing Bacterium Clostridium intestinale Strain URNW.</title>
        <authorList>
            <person name="Lal S."/>
            <person name="Ramachandran U."/>
            <person name="Zhang X."/>
            <person name="Sparling R."/>
            <person name="Levin D.B."/>
        </authorList>
    </citation>
    <scope>NUCLEOTIDE SEQUENCE [LARGE SCALE GENOMIC DNA]</scope>
    <source>
        <strain evidence="1 2">URNW</strain>
    </source>
</reference>
<accession>U2NRJ8</accession>
<gene>
    <name evidence="1" type="ORF">CINTURNW_0871</name>
</gene>
<dbReference type="AlphaFoldDB" id="U2NRJ8"/>
<comment type="caution">
    <text evidence="1">The sequence shown here is derived from an EMBL/GenBank/DDBJ whole genome shotgun (WGS) entry which is preliminary data.</text>
</comment>
<sequence>MSINDKLVVKREDLEKLRADIKVLKVMIDNRDALRIINEMSEVIEDNLKFEEINIKDKIKDKMTKTESTDPELSFKLYMLYRKLSDGKIDDAEAARDFEIYTMMTN</sequence>
<dbReference type="Proteomes" id="UP000016721">
    <property type="component" value="Unassembled WGS sequence"/>
</dbReference>
<protein>
    <submittedName>
        <fullName evidence="1">Uncharacterized protein</fullName>
    </submittedName>
</protein>
<organism evidence="1 2">
    <name type="scientific">Clostridium intestinale URNW</name>
    <dbReference type="NCBI Taxonomy" id="1294142"/>
    <lineage>
        <taxon>Bacteria</taxon>
        <taxon>Bacillati</taxon>
        <taxon>Bacillota</taxon>
        <taxon>Clostridia</taxon>
        <taxon>Eubacteriales</taxon>
        <taxon>Clostridiaceae</taxon>
        <taxon>Clostridium</taxon>
    </lineage>
</organism>
<dbReference type="EMBL" id="APJA01000009">
    <property type="protein sequence ID" value="ERK31808.1"/>
    <property type="molecule type" value="Genomic_DNA"/>
</dbReference>
<dbReference type="STRING" id="1294142.CINTURNW_0871"/>
<name>U2NRJ8_9CLOT</name>
<proteinExistence type="predicted"/>
<evidence type="ECO:0000313" key="2">
    <source>
        <dbReference type="Proteomes" id="UP000016721"/>
    </source>
</evidence>
<keyword evidence="2" id="KW-1185">Reference proteome</keyword>
<dbReference type="RefSeq" id="WP_021800911.1">
    <property type="nucleotide sequence ID" value="NZ_KI273145.1"/>
</dbReference>
<dbReference type="PATRIC" id="fig|1294142.3.peg.872"/>
<dbReference type="HOGENOM" id="CLU_171665_0_0_9"/>
<evidence type="ECO:0000313" key="1">
    <source>
        <dbReference type="EMBL" id="ERK31808.1"/>
    </source>
</evidence>